<dbReference type="InterPro" id="IPR027600">
    <property type="entry name" value="HprK-rel_A"/>
</dbReference>
<reference evidence="1 2" key="1">
    <citation type="submission" date="2018-05" db="EMBL/GenBank/DDBJ databases">
        <title>Spiribacter halobius sp. nov., a moderately halophilic bacterium isolated from marine solar saltern.</title>
        <authorList>
            <person name="Zheng W.-S."/>
            <person name="Lu D.-C."/>
            <person name="Du Z.-J."/>
        </authorList>
    </citation>
    <scope>NUCLEOTIDE SEQUENCE [LARGE SCALE GENOMIC DNA]</scope>
    <source>
        <strain evidence="1 2">E85</strain>
    </source>
</reference>
<dbReference type="GO" id="GO:0016301">
    <property type="term" value="F:kinase activity"/>
    <property type="evidence" value="ECO:0007669"/>
    <property type="project" value="UniProtKB-KW"/>
</dbReference>
<name>A0A2U2MXD0_9GAMM</name>
<evidence type="ECO:0000313" key="1">
    <source>
        <dbReference type="EMBL" id="PWG61456.1"/>
    </source>
</evidence>
<proteinExistence type="predicted"/>
<keyword evidence="2" id="KW-1185">Reference proteome</keyword>
<dbReference type="EMBL" id="QFFI01000034">
    <property type="protein sequence ID" value="PWG61456.1"/>
    <property type="molecule type" value="Genomic_DNA"/>
</dbReference>
<dbReference type="SUPFAM" id="SSF53795">
    <property type="entry name" value="PEP carboxykinase-like"/>
    <property type="match status" value="1"/>
</dbReference>
<dbReference type="Gene3D" id="3.40.50.300">
    <property type="entry name" value="P-loop containing nucleotide triphosphate hydrolases"/>
    <property type="match status" value="1"/>
</dbReference>
<sequence length="321" mass="34809">MTLAELPLGEIRRRLRSDLGLRLGIGPFAVALRTTVRDIPAALCTLYADFPVVDEAAFVDFHLELDRPRGLRRWLAPQVSFSLDGRVPFKPLPLAHAPALQEWALNWCIYTHAHQYLIIHAAVVARGPHALILSGPPGSGKSTLTAGLIHDGWRLLSDELALVLRDGSTRIQPLARPVGLKNDAIGLIQARSPGAAFGPLARDTLKGTIAHLRPPSESVTRAHEMARAAWVVFPRFAPDSDTRLEGVPRAQAFLELARNSFNYDLLGVRGFDCLADLIEGSSTHSLVYGNLDQALRELAALPKSEPEHVQRATAASAAAPG</sequence>
<keyword evidence="1" id="KW-0808">Transferase</keyword>
<dbReference type="RefSeq" id="WP_109679898.1">
    <property type="nucleotide sequence ID" value="NZ_CP086615.1"/>
</dbReference>
<dbReference type="Proteomes" id="UP000245474">
    <property type="component" value="Unassembled WGS sequence"/>
</dbReference>
<comment type="caution">
    <text evidence="1">The sequence shown here is derived from an EMBL/GenBank/DDBJ whole genome shotgun (WGS) entry which is preliminary data.</text>
</comment>
<protein>
    <submittedName>
        <fullName evidence="1">HprK-related kinase A</fullName>
    </submittedName>
</protein>
<keyword evidence="1" id="KW-0418">Kinase</keyword>
<dbReference type="OrthoDB" id="4544211at2"/>
<accession>A0A2U2MXD0</accession>
<dbReference type="NCBIfam" id="TIGR04352">
    <property type="entry name" value="HprK_rel_A"/>
    <property type="match status" value="1"/>
</dbReference>
<dbReference type="AlphaFoldDB" id="A0A2U2MXD0"/>
<gene>
    <name evidence="1" type="ORF">DEM34_16285</name>
</gene>
<dbReference type="InterPro" id="IPR027417">
    <property type="entry name" value="P-loop_NTPase"/>
</dbReference>
<evidence type="ECO:0000313" key="2">
    <source>
        <dbReference type="Proteomes" id="UP000245474"/>
    </source>
</evidence>
<organism evidence="1 2">
    <name type="scientific">Sediminicurvatus halobius</name>
    <dbReference type="NCBI Taxonomy" id="2182432"/>
    <lineage>
        <taxon>Bacteria</taxon>
        <taxon>Pseudomonadati</taxon>
        <taxon>Pseudomonadota</taxon>
        <taxon>Gammaproteobacteria</taxon>
        <taxon>Chromatiales</taxon>
        <taxon>Ectothiorhodospiraceae</taxon>
        <taxon>Sediminicurvatus</taxon>
    </lineage>
</organism>